<organism evidence="2 3">
    <name type="scientific">Stylosanthes scabra</name>
    <dbReference type="NCBI Taxonomy" id="79078"/>
    <lineage>
        <taxon>Eukaryota</taxon>
        <taxon>Viridiplantae</taxon>
        <taxon>Streptophyta</taxon>
        <taxon>Embryophyta</taxon>
        <taxon>Tracheophyta</taxon>
        <taxon>Spermatophyta</taxon>
        <taxon>Magnoliopsida</taxon>
        <taxon>eudicotyledons</taxon>
        <taxon>Gunneridae</taxon>
        <taxon>Pentapetalae</taxon>
        <taxon>rosids</taxon>
        <taxon>fabids</taxon>
        <taxon>Fabales</taxon>
        <taxon>Fabaceae</taxon>
        <taxon>Papilionoideae</taxon>
        <taxon>50 kb inversion clade</taxon>
        <taxon>dalbergioids sensu lato</taxon>
        <taxon>Dalbergieae</taxon>
        <taxon>Pterocarpus clade</taxon>
        <taxon>Stylosanthes</taxon>
    </lineage>
</organism>
<keyword evidence="1" id="KW-0732">Signal</keyword>
<comment type="caution">
    <text evidence="2">The sequence shown here is derived from an EMBL/GenBank/DDBJ whole genome shotgun (WGS) entry which is preliminary data.</text>
</comment>
<accession>A0ABU6W7U9</accession>
<reference evidence="2 3" key="1">
    <citation type="journal article" date="2023" name="Plants (Basel)">
        <title>Bridging the Gap: Combining Genomics and Transcriptomics Approaches to Understand Stylosanthes scabra, an Orphan Legume from the Brazilian Caatinga.</title>
        <authorList>
            <person name="Ferreira-Neto J.R.C."/>
            <person name="da Silva M.D."/>
            <person name="Binneck E."/>
            <person name="de Melo N.F."/>
            <person name="da Silva R.H."/>
            <person name="de Melo A.L.T.M."/>
            <person name="Pandolfi V."/>
            <person name="Bustamante F.O."/>
            <person name="Brasileiro-Vidal A.C."/>
            <person name="Benko-Iseppon A.M."/>
        </authorList>
    </citation>
    <scope>NUCLEOTIDE SEQUENCE [LARGE SCALE GENOMIC DNA]</scope>
    <source>
        <tissue evidence="2">Leaves</tissue>
    </source>
</reference>
<sequence>MVVPQIGLVLLNLKDIVLVLLENPYSAIAPAQKNSSNRRLDNKVQTNGKDKGLVNTGLEYPAFQGPLPGARRSDGRLSLRPGSCPVLGLVEVGAHVWILGRGGPISKTVAPNSWSPVFWALGVVMPRIVGRTVSPLCSSLPPLAVCLGAALLLLQVDLMAENPDNNQDIAAAEAVQIPRELPDIYRWVSPDVLGAPRTVDQDYQDELKNSGVIFCGGELERRYLVEVARRGERVCFINLNHPRVPHWLWVNEMMFTEFGVQVPFTDFQQ</sequence>
<feature type="signal peptide" evidence="1">
    <location>
        <begin position="1"/>
        <end position="21"/>
    </location>
</feature>
<dbReference type="Proteomes" id="UP001341840">
    <property type="component" value="Unassembled WGS sequence"/>
</dbReference>
<proteinExistence type="predicted"/>
<name>A0ABU6W7U9_9FABA</name>
<gene>
    <name evidence="2" type="ORF">PIB30_017832</name>
</gene>
<evidence type="ECO:0000313" key="3">
    <source>
        <dbReference type="Proteomes" id="UP001341840"/>
    </source>
</evidence>
<feature type="chain" id="PRO_5045214953" evidence="1">
    <location>
        <begin position="22"/>
        <end position="269"/>
    </location>
</feature>
<evidence type="ECO:0000256" key="1">
    <source>
        <dbReference type="SAM" id="SignalP"/>
    </source>
</evidence>
<dbReference type="EMBL" id="JASCZI010181295">
    <property type="protein sequence ID" value="MED6181257.1"/>
    <property type="molecule type" value="Genomic_DNA"/>
</dbReference>
<evidence type="ECO:0000313" key="2">
    <source>
        <dbReference type="EMBL" id="MED6181257.1"/>
    </source>
</evidence>
<protein>
    <submittedName>
        <fullName evidence="2">Uncharacterized protein</fullName>
    </submittedName>
</protein>
<keyword evidence="3" id="KW-1185">Reference proteome</keyword>